<comment type="caution">
    <text evidence="1">The sequence shown here is derived from an EMBL/GenBank/DDBJ whole genome shotgun (WGS) entry which is preliminary data.</text>
</comment>
<dbReference type="AlphaFoldDB" id="A0AAV3XMF3"/>
<dbReference type="SUPFAM" id="SSF54427">
    <property type="entry name" value="NTF2-like"/>
    <property type="match status" value="1"/>
</dbReference>
<evidence type="ECO:0008006" key="3">
    <source>
        <dbReference type="Google" id="ProtNLM"/>
    </source>
</evidence>
<protein>
    <recommendedName>
        <fullName evidence="3">DUF4864 domain-containing protein</fullName>
    </recommendedName>
</protein>
<name>A0AAV3XMF3_9CYAN</name>
<reference evidence="1" key="1">
    <citation type="submission" date="2019-10" db="EMBL/GenBank/DDBJ databases">
        <title>Draft genome sequece of Microseira wollei NIES-4236.</title>
        <authorList>
            <person name="Yamaguchi H."/>
            <person name="Suzuki S."/>
            <person name="Kawachi M."/>
        </authorList>
    </citation>
    <scope>NUCLEOTIDE SEQUENCE</scope>
    <source>
        <strain evidence="1">NIES-4236</strain>
    </source>
</reference>
<dbReference type="InterPro" id="IPR032347">
    <property type="entry name" value="DUF4864"/>
</dbReference>
<proteinExistence type="predicted"/>
<dbReference type="Pfam" id="PF16156">
    <property type="entry name" value="DUF4864"/>
    <property type="match status" value="1"/>
</dbReference>
<evidence type="ECO:0000313" key="1">
    <source>
        <dbReference type="EMBL" id="GET42225.1"/>
    </source>
</evidence>
<dbReference type="Proteomes" id="UP001050975">
    <property type="component" value="Unassembled WGS sequence"/>
</dbReference>
<accession>A0AAV3XMF3</accession>
<dbReference type="EMBL" id="BLAY01000154">
    <property type="protein sequence ID" value="GET42225.1"/>
    <property type="molecule type" value="Genomic_DNA"/>
</dbReference>
<gene>
    <name evidence="1" type="ORF">MiSe_70390</name>
</gene>
<dbReference type="RefSeq" id="WP_226589450.1">
    <property type="nucleotide sequence ID" value="NZ_BLAY01000154.1"/>
</dbReference>
<dbReference type="InterPro" id="IPR032710">
    <property type="entry name" value="NTF2-like_dom_sf"/>
</dbReference>
<keyword evidence="2" id="KW-1185">Reference proteome</keyword>
<evidence type="ECO:0000313" key="2">
    <source>
        <dbReference type="Proteomes" id="UP001050975"/>
    </source>
</evidence>
<organism evidence="1 2">
    <name type="scientific">Microseira wollei NIES-4236</name>
    <dbReference type="NCBI Taxonomy" id="2530354"/>
    <lineage>
        <taxon>Bacteria</taxon>
        <taxon>Bacillati</taxon>
        <taxon>Cyanobacteriota</taxon>
        <taxon>Cyanophyceae</taxon>
        <taxon>Oscillatoriophycideae</taxon>
        <taxon>Aerosakkonematales</taxon>
        <taxon>Aerosakkonemataceae</taxon>
        <taxon>Microseira</taxon>
    </lineage>
</organism>
<sequence length="122" mass="13911">MQITETDRASIRIAIERQLQAFRNDDAVGAFVFASPGIQQTFQNPENFMQMVKNYYQPVYRPRSVIFDDLAVVNGSLAQPVLLLGPDEIPVRALYLMEKQLDGTWRIHGCHLVPIENAFESE</sequence>